<feature type="transmembrane region" description="Helical" evidence="1">
    <location>
        <begin position="6"/>
        <end position="29"/>
    </location>
</feature>
<feature type="transmembrane region" description="Helical" evidence="1">
    <location>
        <begin position="101"/>
        <end position="126"/>
    </location>
</feature>
<keyword evidence="3" id="KW-1185">Reference proteome</keyword>
<proteinExistence type="predicted"/>
<feature type="transmembrane region" description="Helical" evidence="1">
    <location>
        <begin position="41"/>
        <end position="61"/>
    </location>
</feature>
<evidence type="ECO:0000313" key="3">
    <source>
        <dbReference type="Proteomes" id="UP000410492"/>
    </source>
</evidence>
<protein>
    <recommendedName>
        <fullName evidence="4">MARVEL domain-containing protein</fullName>
    </recommendedName>
</protein>
<keyword evidence="1" id="KW-0472">Membrane</keyword>
<keyword evidence="1" id="KW-1133">Transmembrane helix</keyword>
<dbReference type="EMBL" id="CAACVG010006746">
    <property type="protein sequence ID" value="VEN41397.1"/>
    <property type="molecule type" value="Genomic_DNA"/>
</dbReference>
<dbReference type="AlphaFoldDB" id="A0A653C0F8"/>
<gene>
    <name evidence="2" type="ORF">CALMAC_LOCUS5231</name>
</gene>
<organism evidence="2 3">
    <name type="scientific">Callosobruchus maculatus</name>
    <name type="common">Southern cowpea weevil</name>
    <name type="synonym">Pulse bruchid</name>
    <dbReference type="NCBI Taxonomy" id="64391"/>
    <lineage>
        <taxon>Eukaryota</taxon>
        <taxon>Metazoa</taxon>
        <taxon>Ecdysozoa</taxon>
        <taxon>Arthropoda</taxon>
        <taxon>Hexapoda</taxon>
        <taxon>Insecta</taxon>
        <taxon>Pterygota</taxon>
        <taxon>Neoptera</taxon>
        <taxon>Endopterygota</taxon>
        <taxon>Coleoptera</taxon>
        <taxon>Polyphaga</taxon>
        <taxon>Cucujiformia</taxon>
        <taxon>Chrysomeloidea</taxon>
        <taxon>Chrysomelidae</taxon>
        <taxon>Bruchinae</taxon>
        <taxon>Bruchini</taxon>
        <taxon>Callosobruchus</taxon>
    </lineage>
</organism>
<evidence type="ECO:0000256" key="1">
    <source>
        <dbReference type="SAM" id="Phobius"/>
    </source>
</evidence>
<reference evidence="2 3" key="1">
    <citation type="submission" date="2019-01" db="EMBL/GenBank/DDBJ databases">
        <authorList>
            <person name="Sayadi A."/>
        </authorList>
    </citation>
    <scope>NUCLEOTIDE SEQUENCE [LARGE SCALE GENOMIC DNA]</scope>
</reference>
<dbReference type="Proteomes" id="UP000410492">
    <property type="component" value="Unassembled WGS sequence"/>
</dbReference>
<evidence type="ECO:0008006" key="4">
    <source>
        <dbReference type="Google" id="ProtNLM"/>
    </source>
</evidence>
<name>A0A653C0F8_CALMS</name>
<keyword evidence="1" id="KW-0812">Transmembrane</keyword>
<accession>A0A653C0F8</accession>
<feature type="transmembrane region" description="Helical" evidence="1">
    <location>
        <begin position="73"/>
        <end position="94"/>
    </location>
</feature>
<evidence type="ECO:0000313" key="2">
    <source>
        <dbReference type="EMBL" id="VEN41397.1"/>
    </source>
</evidence>
<dbReference type="OrthoDB" id="6688298at2759"/>
<sequence length="127" mass="13970">MCLDALLSPVGICKIPEIILCFIIVICTARSPDKWILDIQFSVGVQGLVVSLFLCNFLVMSRGARRGSKTNKTQWPVLVFVAVMCLTAGVLTCMSFRHFKLLFAGICSNVACLVFAIDACLCFAWSR</sequence>